<feature type="region of interest" description="Disordered" evidence="4">
    <location>
        <begin position="1"/>
        <end position="25"/>
    </location>
</feature>
<dbReference type="Gene3D" id="1.25.40.20">
    <property type="entry name" value="Ankyrin repeat-containing domain"/>
    <property type="match status" value="3"/>
</dbReference>
<protein>
    <submittedName>
        <fullName evidence="5">Uncharacterized protein</fullName>
    </submittedName>
</protein>
<name>A0AAD3HEX5_9STRA</name>
<dbReference type="EMBL" id="BLLK01000069">
    <property type="protein sequence ID" value="GFH60483.1"/>
    <property type="molecule type" value="Genomic_DNA"/>
</dbReference>
<feature type="repeat" description="ANK" evidence="3">
    <location>
        <begin position="541"/>
        <end position="573"/>
    </location>
</feature>
<evidence type="ECO:0000256" key="3">
    <source>
        <dbReference type="PROSITE-ProRule" id="PRU00023"/>
    </source>
</evidence>
<comment type="caution">
    <text evidence="5">The sequence shown here is derived from an EMBL/GenBank/DDBJ whole genome shotgun (WGS) entry which is preliminary data.</text>
</comment>
<dbReference type="PANTHER" id="PTHR24123">
    <property type="entry name" value="ANKYRIN REPEAT-CONTAINING"/>
    <property type="match status" value="1"/>
</dbReference>
<feature type="repeat" description="ANK" evidence="3">
    <location>
        <begin position="447"/>
        <end position="483"/>
    </location>
</feature>
<organism evidence="5 6">
    <name type="scientific">Chaetoceros tenuissimus</name>
    <dbReference type="NCBI Taxonomy" id="426638"/>
    <lineage>
        <taxon>Eukaryota</taxon>
        <taxon>Sar</taxon>
        <taxon>Stramenopiles</taxon>
        <taxon>Ochrophyta</taxon>
        <taxon>Bacillariophyta</taxon>
        <taxon>Coscinodiscophyceae</taxon>
        <taxon>Chaetocerotophycidae</taxon>
        <taxon>Chaetocerotales</taxon>
        <taxon>Chaetocerotaceae</taxon>
        <taxon>Chaetoceros</taxon>
    </lineage>
</organism>
<dbReference type="Pfam" id="PF12796">
    <property type="entry name" value="Ank_2"/>
    <property type="match status" value="3"/>
</dbReference>
<proteinExistence type="predicted"/>
<dbReference type="AlphaFoldDB" id="A0AAD3HEX5"/>
<reference evidence="5 6" key="1">
    <citation type="journal article" date="2021" name="Sci. Rep.">
        <title>The genome of the diatom Chaetoceros tenuissimus carries an ancient integrated fragment of an extant virus.</title>
        <authorList>
            <person name="Hongo Y."/>
            <person name="Kimura K."/>
            <person name="Takaki Y."/>
            <person name="Yoshida Y."/>
            <person name="Baba S."/>
            <person name="Kobayashi G."/>
            <person name="Nagasaki K."/>
            <person name="Hano T."/>
            <person name="Tomaru Y."/>
        </authorList>
    </citation>
    <scope>NUCLEOTIDE SEQUENCE [LARGE SCALE GENOMIC DNA]</scope>
    <source>
        <strain evidence="5 6">NIES-3715</strain>
    </source>
</reference>
<accession>A0AAD3HEX5</accession>
<dbReference type="InterPro" id="IPR036770">
    <property type="entry name" value="Ankyrin_rpt-contain_sf"/>
</dbReference>
<evidence type="ECO:0000256" key="1">
    <source>
        <dbReference type="ARBA" id="ARBA00022737"/>
    </source>
</evidence>
<dbReference type="PRINTS" id="PR01415">
    <property type="entry name" value="ANKYRIN"/>
</dbReference>
<sequence length="631" mass="69606">MEHLGINDLTYVTSDDESDDDSSCSSFNAKNSSLTMFLENVDEHPLVTKNTPERKSAIVEEVDDVNNESTSGDGDVELVAQHYKKVPTETVTIERDVFSEYGDDLKVIEHFLSSHSNFRAHGECDEMDATDDYVLYMETNASNPNAVRHTFLYALRTNDIDLVDTLLRDIGIEYILRHCMIFDGYFVVNPKDSHGNKDGKTTQIACTNAFWLAAFFGSAGVLELLVEECWVLFVSKETGGFIEPCQEVKDRTNEAIVSLLNKDTISYGCSTLFIAAAQNNASVIKLLLDYKVDPNEANDVGSTAAIVASSMDNLAALEVLGASGRVDFNKANKKGLTPFLASCQYGSLESVKFLMAFKKCEGENISAIDFSCRTKTGLGCVHLAAKFNRHEVMEFLCKNEENGIDLNQATVEDRNTSLHIAALHDASETVKVLLQSGKVDPLARNKFGLTALHIASSEGNTDVVAEIAKQLKDKMNELDTSDGLGMTPLFYASWKGQKEIVKILAPLSDTNRLCNIQVLKRSTNNDDINESLQGNRRTITAQKTPLIAAVNRGFEDVVYTLLYNGADPNQSDHKGYTALSHAAKDGRLTLVEILVTHGADTNKRSKKGRLPITKAKKNRHFDVVEYLEKCA</sequence>
<dbReference type="PANTHER" id="PTHR24123:SF33">
    <property type="entry name" value="PROTEIN HOS4"/>
    <property type="match status" value="1"/>
</dbReference>
<evidence type="ECO:0000313" key="6">
    <source>
        <dbReference type="Proteomes" id="UP001054902"/>
    </source>
</evidence>
<keyword evidence="2 3" id="KW-0040">ANK repeat</keyword>
<evidence type="ECO:0000256" key="2">
    <source>
        <dbReference type="ARBA" id="ARBA00023043"/>
    </source>
</evidence>
<feature type="repeat" description="ANK" evidence="3">
    <location>
        <begin position="267"/>
        <end position="299"/>
    </location>
</feature>
<dbReference type="PROSITE" id="PS50297">
    <property type="entry name" value="ANK_REP_REGION"/>
    <property type="match status" value="3"/>
</dbReference>
<feature type="repeat" description="ANK" evidence="3">
    <location>
        <begin position="574"/>
        <end position="606"/>
    </location>
</feature>
<keyword evidence="1" id="KW-0677">Repeat</keyword>
<dbReference type="InterPro" id="IPR051165">
    <property type="entry name" value="Multifunctional_ANK_Repeat"/>
</dbReference>
<dbReference type="SUPFAM" id="SSF48403">
    <property type="entry name" value="Ankyrin repeat"/>
    <property type="match status" value="1"/>
</dbReference>
<feature type="repeat" description="ANK" evidence="3">
    <location>
        <begin position="413"/>
        <end position="437"/>
    </location>
</feature>
<dbReference type="InterPro" id="IPR002110">
    <property type="entry name" value="Ankyrin_rpt"/>
</dbReference>
<dbReference type="SMART" id="SM00248">
    <property type="entry name" value="ANK"/>
    <property type="match status" value="10"/>
</dbReference>
<evidence type="ECO:0000313" key="5">
    <source>
        <dbReference type="EMBL" id="GFH60483.1"/>
    </source>
</evidence>
<keyword evidence="6" id="KW-1185">Reference proteome</keyword>
<dbReference type="Proteomes" id="UP001054902">
    <property type="component" value="Unassembled WGS sequence"/>
</dbReference>
<evidence type="ECO:0000256" key="4">
    <source>
        <dbReference type="SAM" id="MobiDB-lite"/>
    </source>
</evidence>
<gene>
    <name evidence="5" type="ORF">CTEN210_16959</name>
</gene>
<dbReference type="PROSITE" id="PS50088">
    <property type="entry name" value="ANK_REPEAT"/>
    <property type="match status" value="5"/>
</dbReference>